<evidence type="ECO:0000313" key="1">
    <source>
        <dbReference type="EMBL" id="JAI08013.1"/>
    </source>
</evidence>
<reference evidence="1" key="2">
    <citation type="journal article" date="2015" name="Fish Shellfish Immunol.">
        <title>Early steps in the European eel (Anguilla anguilla)-Vibrio vulnificus interaction in the gills: Role of the RtxA13 toxin.</title>
        <authorList>
            <person name="Callol A."/>
            <person name="Pajuelo D."/>
            <person name="Ebbesson L."/>
            <person name="Teles M."/>
            <person name="MacKenzie S."/>
            <person name="Amaro C."/>
        </authorList>
    </citation>
    <scope>NUCLEOTIDE SEQUENCE</scope>
</reference>
<dbReference type="EMBL" id="GBXM01000565">
    <property type="protein sequence ID" value="JAI08013.1"/>
    <property type="molecule type" value="Transcribed_RNA"/>
</dbReference>
<protein>
    <submittedName>
        <fullName evidence="1">Uncharacterized protein</fullName>
    </submittedName>
</protein>
<accession>A0A0E9XZ56</accession>
<name>A0A0E9XZ56_ANGAN</name>
<sequence>MTVVWDIITSPGVCAALPAVTLSGTMLRTLKSLIPPPPE</sequence>
<reference evidence="1" key="1">
    <citation type="submission" date="2014-11" db="EMBL/GenBank/DDBJ databases">
        <authorList>
            <person name="Amaro Gonzalez C."/>
        </authorList>
    </citation>
    <scope>NUCLEOTIDE SEQUENCE</scope>
</reference>
<organism evidence="1">
    <name type="scientific">Anguilla anguilla</name>
    <name type="common">European freshwater eel</name>
    <name type="synonym">Muraena anguilla</name>
    <dbReference type="NCBI Taxonomy" id="7936"/>
    <lineage>
        <taxon>Eukaryota</taxon>
        <taxon>Metazoa</taxon>
        <taxon>Chordata</taxon>
        <taxon>Craniata</taxon>
        <taxon>Vertebrata</taxon>
        <taxon>Euteleostomi</taxon>
        <taxon>Actinopterygii</taxon>
        <taxon>Neopterygii</taxon>
        <taxon>Teleostei</taxon>
        <taxon>Anguilliformes</taxon>
        <taxon>Anguillidae</taxon>
        <taxon>Anguilla</taxon>
    </lineage>
</organism>
<proteinExistence type="predicted"/>
<dbReference type="AlphaFoldDB" id="A0A0E9XZ56"/>